<evidence type="ECO:0000313" key="1">
    <source>
        <dbReference type="EMBL" id="RUA22480.1"/>
    </source>
</evidence>
<comment type="caution">
    <text evidence="1">The sequence shown here is derived from an EMBL/GenBank/DDBJ whole genome shotgun (WGS) entry which is preliminary data.</text>
</comment>
<reference evidence="1" key="1">
    <citation type="submission" date="2018-12" db="EMBL/GenBank/DDBJ databases">
        <authorList>
            <person name="Jadhav K."/>
            <person name="Kushwaha B."/>
            <person name="Jadhav I."/>
        </authorList>
    </citation>
    <scope>NUCLEOTIDE SEQUENCE [LARGE SCALE GENOMIC DNA]</scope>
    <source>
        <strain evidence="1">SBS 10</strain>
    </source>
</reference>
<gene>
    <name evidence="1" type="ORF">DSL92_05265</name>
</gene>
<accession>A0A432JJ00</accession>
<protein>
    <submittedName>
        <fullName evidence="1">Uncharacterized protein</fullName>
    </submittedName>
</protein>
<proteinExistence type="predicted"/>
<sequence length="109" mass="11633">MILPRQVLAKPGGWLAVRLAGSRRLSRAGFCPTSSQSWPMVAVRRLPWQSAAGATGGRDRPRTAVESRVRSYVSPLVITVPWGARLPLNAGTLAASSQPRPAHAAGEPR</sequence>
<dbReference type="AlphaFoldDB" id="A0A432JJ00"/>
<name>A0A432JJ00_9GAMM</name>
<dbReference type="EMBL" id="RXHI01000015">
    <property type="protein sequence ID" value="RUA22480.1"/>
    <property type="molecule type" value="Genomic_DNA"/>
</dbReference>
<organism evidence="1">
    <name type="scientific">Billgrantia gudaonensis</name>
    <dbReference type="NCBI Taxonomy" id="376427"/>
    <lineage>
        <taxon>Bacteria</taxon>
        <taxon>Pseudomonadati</taxon>
        <taxon>Pseudomonadota</taxon>
        <taxon>Gammaproteobacteria</taxon>
        <taxon>Oceanospirillales</taxon>
        <taxon>Halomonadaceae</taxon>
        <taxon>Billgrantia</taxon>
    </lineage>
</organism>